<dbReference type="STRING" id="1149755.A0A2J6QSQ1"/>
<sequence length="251" mass="28477">MAEAFGTGAGIVGVIGLEIQITQVVVQFGMDWKDAPENVKTFMAEIGTLKTVLSETNTNILLNPDFEAAFQNRPSLLLSQLGPNAPLTTDTKHMLETCRTESESLLKKLKKRGQGHRLGWERLKGAFLAKDTRDSVENLCRQCQTLNNMLSIGTTVLGATMYKEIRETRKEQQEWRQAEAEIFLVIRGGVDESNRRQENQERQLERQAILDWLTPIDYAPQQSDFIGRRQAGTGQWLLDSTEYQSWLETDE</sequence>
<evidence type="ECO:0000313" key="1">
    <source>
        <dbReference type="EMBL" id="PMD29296.1"/>
    </source>
</evidence>
<dbReference type="AlphaFoldDB" id="A0A2J6QSQ1"/>
<evidence type="ECO:0008006" key="3">
    <source>
        <dbReference type="Google" id="ProtNLM"/>
    </source>
</evidence>
<gene>
    <name evidence="1" type="ORF">L207DRAFT_642458</name>
</gene>
<name>A0A2J6QSQ1_HYAVF</name>
<keyword evidence="2" id="KW-1185">Reference proteome</keyword>
<protein>
    <recommendedName>
        <fullName evidence="3">Fungal N-terminal domain-containing protein</fullName>
    </recommendedName>
</protein>
<dbReference type="Proteomes" id="UP000235786">
    <property type="component" value="Unassembled WGS sequence"/>
</dbReference>
<accession>A0A2J6QSQ1</accession>
<proteinExistence type="predicted"/>
<organism evidence="1 2">
    <name type="scientific">Hyaloscypha variabilis (strain UAMH 11265 / GT02V1 / F)</name>
    <name type="common">Meliniomyces variabilis</name>
    <dbReference type="NCBI Taxonomy" id="1149755"/>
    <lineage>
        <taxon>Eukaryota</taxon>
        <taxon>Fungi</taxon>
        <taxon>Dikarya</taxon>
        <taxon>Ascomycota</taxon>
        <taxon>Pezizomycotina</taxon>
        <taxon>Leotiomycetes</taxon>
        <taxon>Helotiales</taxon>
        <taxon>Hyaloscyphaceae</taxon>
        <taxon>Hyaloscypha</taxon>
        <taxon>Hyaloscypha variabilis</taxon>
    </lineage>
</organism>
<reference evidence="1 2" key="1">
    <citation type="submission" date="2016-04" db="EMBL/GenBank/DDBJ databases">
        <title>A degradative enzymes factory behind the ericoid mycorrhizal symbiosis.</title>
        <authorList>
            <consortium name="DOE Joint Genome Institute"/>
            <person name="Martino E."/>
            <person name="Morin E."/>
            <person name="Grelet G."/>
            <person name="Kuo A."/>
            <person name="Kohler A."/>
            <person name="Daghino S."/>
            <person name="Barry K."/>
            <person name="Choi C."/>
            <person name="Cichocki N."/>
            <person name="Clum A."/>
            <person name="Copeland A."/>
            <person name="Hainaut M."/>
            <person name="Haridas S."/>
            <person name="Labutti K."/>
            <person name="Lindquist E."/>
            <person name="Lipzen A."/>
            <person name="Khouja H.-R."/>
            <person name="Murat C."/>
            <person name="Ohm R."/>
            <person name="Olson A."/>
            <person name="Spatafora J."/>
            <person name="Veneault-Fourrey C."/>
            <person name="Henrissat B."/>
            <person name="Grigoriev I."/>
            <person name="Martin F."/>
            <person name="Perotto S."/>
        </authorList>
    </citation>
    <scope>NUCLEOTIDE SEQUENCE [LARGE SCALE GENOMIC DNA]</scope>
    <source>
        <strain evidence="1 2">F</strain>
    </source>
</reference>
<dbReference type="OrthoDB" id="448455at2759"/>
<dbReference type="EMBL" id="KZ613975">
    <property type="protein sequence ID" value="PMD29296.1"/>
    <property type="molecule type" value="Genomic_DNA"/>
</dbReference>
<evidence type="ECO:0000313" key="2">
    <source>
        <dbReference type="Proteomes" id="UP000235786"/>
    </source>
</evidence>